<dbReference type="SUPFAM" id="SSF63829">
    <property type="entry name" value="Calcium-dependent phosphotriesterase"/>
    <property type="match status" value="1"/>
</dbReference>
<protein>
    <recommendedName>
        <fullName evidence="4">Two component regulator propeller</fullName>
    </recommendedName>
</protein>
<dbReference type="Gene3D" id="2.130.10.10">
    <property type="entry name" value="YVTN repeat-like/Quinoprotein amine dehydrogenase"/>
    <property type="match status" value="1"/>
</dbReference>
<evidence type="ECO:0000256" key="1">
    <source>
        <dbReference type="SAM" id="SignalP"/>
    </source>
</evidence>
<organism evidence="2 3">
    <name type="scientific">Pedobacter frigidisoli</name>
    <dbReference type="NCBI Taxonomy" id="2530455"/>
    <lineage>
        <taxon>Bacteria</taxon>
        <taxon>Pseudomonadati</taxon>
        <taxon>Bacteroidota</taxon>
        <taxon>Sphingobacteriia</taxon>
        <taxon>Sphingobacteriales</taxon>
        <taxon>Sphingobacteriaceae</taxon>
        <taxon>Pedobacter</taxon>
    </lineage>
</organism>
<dbReference type="AlphaFoldDB" id="A0A4V2MN69"/>
<dbReference type="Pfam" id="PF07494">
    <property type="entry name" value="Reg_prop"/>
    <property type="match status" value="1"/>
</dbReference>
<feature type="signal peptide" evidence="1">
    <location>
        <begin position="1"/>
        <end position="19"/>
    </location>
</feature>
<keyword evidence="1" id="KW-0732">Signal</keyword>
<accession>A0A4V2MN69</accession>
<keyword evidence="3" id="KW-1185">Reference proteome</keyword>
<evidence type="ECO:0008006" key="4">
    <source>
        <dbReference type="Google" id="ProtNLM"/>
    </source>
</evidence>
<dbReference type="OrthoDB" id="799853at2"/>
<sequence length="213" mass="24282">MPKAVRLFVCFLFAYSASWGQVSPTVIKCLGVEDGLSNNVVNSLYHHCFGFMWMGTYDGYNFKIYRNKWNENNSLIYNHITALDGDGKDRIWIGTQKGISVFDYADSKIHPVIYQAGKKKIKITATNGLFNFDKNSSLITKVPFKLSSENVMGLSLDKDQKLWIATNGGGLSVWNPKFNRYKNYVRNAEDPNSLTSNFVSSILKDKFYEYAPY</sequence>
<name>A0A4V2MN69_9SPHI</name>
<comment type="caution">
    <text evidence="2">The sequence shown here is derived from an EMBL/GenBank/DDBJ whole genome shotgun (WGS) entry which is preliminary data.</text>
</comment>
<dbReference type="RefSeq" id="WP_131556830.1">
    <property type="nucleotide sequence ID" value="NZ_SJSN01000003.1"/>
</dbReference>
<reference evidence="2 3" key="1">
    <citation type="submission" date="2019-02" db="EMBL/GenBank/DDBJ databases">
        <title>Pedobacter sp. RP-3-11 sp. nov., isolated from Arctic soil.</title>
        <authorList>
            <person name="Dahal R.H."/>
        </authorList>
    </citation>
    <scope>NUCLEOTIDE SEQUENCE [LARGE SCALE GENOMIC DNA]</scope>
    <source>
        <strain evidence="2 3">RP-3-11</strain>
    </source>
</reference>
<feature type="chain" id="PRO_5020521467" description="Two component regulator propeller" evidence="1">
    <location>
        <begin position="20"/>
        <end position="213"/>
    </location>
</feature>
<dbReference type="InterPro" id="IPR011110">
    <property type="entry name" value="Reg_prop"/>
</dbReference>
<dbReference type="InterPro" id="IPR015943">
    <property type="entry name" value="WD40/YVTN_repeat-like_dom_sf"/>
</dbReference>
<evidence type="ECO:0000313" key="2">
    <source>
        <dbReference type="EMBL" id="TCD11580.1"/>
    </source>
</evidence>
<proteinExistence type="predicted"/>
<gene>
    <name evidence="2" type="ORF">EZ449_04790</name>
</gene>
<dbReference type="EMBL" id="SJSN01000003">
    <property type="protein sequence ID" value="TCD11580.1"/>
    <property type="molecule type" value="Genomic_DNA"/>
</dbReference>
<evidence type="ECO:0000313" key="3">
    <source>
        <dbReference type="Proteomes" id="UP000291485"/>
    </source>
</evidence>
<dbReference type="Proteomes" id="UP000291485">
    <property type="component" value="Unassembled WGS sequence"/>
</dbReference>